<dbReference type="AlphaFoldDB" id="A0AA88H0G9"/>
<name>A0AA88H0G9_ARTSF</name>
<reference evidence="1" key="1">
    <citation type="submission" date="2023-07" db="EMBL/GenBank/DDBJ databases">
        <title>Chromosome-level genome assembly of Artemia franciscana.</title>
        <authorList>
            <person name="Jo E."/>
        </authorList>
    </citation>
    <scope>NUCLEOTIDE SEQUENCE</scope>
    <source>
        <tissue evidence="1">Whole body</tissue>
    </source>
</reference>
<evidence type="ECO:0000313" key="2">
    <source>
        <dbReference type="Proteomes" id="UP001187531"/>
    </source>
</evidence>
<organism evidence="1 2">
    <name type="scientific">Artemia franciscana</name>
    <name type="common">Brine shrimp</name>
    <name type="synonym">Artemia sanfranciscana</name>
    <dbReference type="NCBI Taxonomy" id="6661"/>
    <lineage>
        <taxon>Eukaryota</taxon>
        <taxon>Metazoa</taxon>
        <taxon>Ecdysozoa</taxon>
        <taxon>Arthropoda</taxon>
        <taxon>Crustacea</taxon>
        <taxon>Branchiopoda</taxon>
        <taxon>Anostraca</taxon>
        <taxon>Artemiidae</taxon>
        <taxon>Artemia</taxon>
    </lineage>
</organism>
<keyword evidence="2" id="KW-1185">Reference proteome</keyword>
<gene>
    <name evidence="1" type="ORF">QYM36_020042</name>
</gene>
<evidence type="ECO:0008006" key="3">
    <source>
        <dbReference type="Google" id="ProtNLM"/>
    </source>
</evidence>
<proteinExistence type="predicted"/>
<comment type="caution">
    <text evidence="1">The sequence shown here is derived from an EMBL/GenBank/DDBJ whole genome shotgun (WGS) entry which is preliminary data.</text>
</comment>
<dbReference type="EMBL" id="JAVRJZ010006064">
    <property type="protein sequence ID" value="KAK2701305.1"/>
    <property type="molecule type" value="Genomic_DNA"/>
</dbReference>
<dbReference type="InterPro" id="IPR036691">
    <property type="entry name" value="Endo/exonu/phosph_ase_sf"/>
</dbReference>
<sequence>MTRESTNIVVKKEKKWRWPSAEQCGTPGSPVKALLRARLENKYGKITIITFYTPTYEAKEEDKDDFYTLLSSELALVTPHEYLVLLGDMNASISNESGLWDFAVGPVTVDSVNDNKAKILNYCLVQILTIASIWFQRYKIAKYTWYSNDGTTKKMLAPPEVPILGTPTIVLLQPKSGFA</sequence>
<evidence type="ECO:0000313" key="1">
    <source>
        <dbReference type="EMBL" id="KAK2701305.1"/>
    </source>
</evidence>
<dbReference type="Gene3D" id="3.60.10.10">
    <property type="entry name" value="Endonuclease/exonuclease/phosphatase"/>
    <property type="match status" value="1"/>
</dbReference>
<accession>A0AA88H0G9</accession>
<dbReference type="SUPFAM" id="SSF56219">
    <property type="entry name" value="DNase I-like"/>
    <property type="match status" value="1"/>
</dbReference>
<protein>
    <recommendedName>
        <fullName evidence="3">Endonuclease/exonuclease/phosphatase domain-containing protein</fullName>
    </recommendedName>
</protein>
<dbReference type="Proteomes" id="UP001187531">
    <property type="component" value="Unassembled WGS sequence"/>
</dbReference>